<evidence type="ECO:0000256" key="1">
    <source>
        <dbReference type="ARBA" id="ARBA00023015"/>
    </source>
</evidence>
<organism evidence="6 7">
    <name type="scientific">Leptothrix discophora</name>
    <dbReference type="NCBI Taxonomy" id="89"/>
    <lineage>
        <taxon>Bacteria</taxon>
        <taxon>Pseudomonadati</taxon>
        <taxon>Pseudomonadota</taxon>
        <taxon>Betaproteobacteria</taxon>
        <taxon>Burkholderiales</taxon>
        <taxon>Sphaerotilaceae</taxon>
        <taxon>Leptothrix</taxon>
    </lineage>
</organism>
<protein>
    <submittedName>
        <fullName evidence="6">Helix-turn-helix domain-containing protein</fullName>
    </submittedName>
</protein>
<keyword evidence="7" id="KW-1185">Reference proteome</keyword>
<dbReference type="Pfam" id="PF02311">
    <property type="entry name" value="AraC_binding"/>
    <property type="match status" value="1"/>
</dbReference>
<reference evidence="6 7" key="1">
    <citation type="submission" date="2023-08" db="EMBL/GenBank/DDBJ databases">
        <authorList>
            <person name="Roldan D.M."/>
            <person name="Menes R.J."/>
        </authorList>
    </citation>
    <scope>NUCLEOTIDE SEQUENCE [LARGE SCALE GENOMIC DNA]</scope>
    <source>
        <strain evidence="6 7">CCM 2812</strain>
    </source>
</reference>
<dbReference type="Gene3D" id="1.10.10.60">
    <property type="entry name" value="Homeodomain-like"/>
    <property type="match status" value="1"/>
</dbReference>
<dbReference type="CDD" id="cd06999">
    <property type="entry name" value="cupin_HpaA-like_N"/>
    <property type="match status" value="1"/>
</dbReference>
<evidence type="ECO:0000256" key="2">
    <source>
        <dbReference type="ARBA" id="ARBA00023125"/>
    </source>
</evidence>
<dbReference type="EMBL" id="JAUZEE010000001">
    <property type="protein sequence ID" value="MDP4299177.1"/>
    <property type="molecule type" value="Genomic_DNA"/>
</dbReference>
<dbReference type="RefSeq" id="WP_305747742.1">
    <property type="nucleotide sequence ID" value="NZ_JAUZEE010000001.1"/>
</dbReference>
<dbReference type="SMART" id="SM00342">
    <property type="entry name" value="HTH_ARAC"/>
    <property type="match status" value="1"/>
</dbReference>
<dbReference type="InterPro" id="IPR047264">
    <property type="entry name" value="Cupin_HpaA-like_N"/>
</dbReference>
<evidence type="ECO:0000313" key="7">
    <source>
        <dbReference type="Proteomes" id="UP001235760"/>
    </source>
</evidence>
<name>A0ABT9FYR8_LEPDI</name>
<comment type="caution">
    <text evidence="6">The sequence shown here is derived from an EMBL/GenBank/DDBJ whole genome shotgun (WGS) entry which is preliminary data.</text>
</comment>
<dbReference type="Pfam" id="PF12833">
    <property type="entry name" value="HTH_18"/>
    <property type="match status" value="1"/>
</dbReference>
<keyword evidence="4" id="KW-0804">Transcription</keyword>
<dbReference type="Proteomes" id="UP001235760">
    <property type="component" value="Unassembled WGS sequence"/>
</dbReference>
<gene>
    <name evidence="6" type="ORF">Q8X39_00880</name>
</gene>
<keyword evidence="1" id="KW-0805">Transcription regulation</keyword>
<evidence type="ECO:0000313" key="6">
    <source>
        <dbReference type="EMBL" id="MDP4299177.1"/>
    </source>
</evidence>
<dbReference type="InterPro" id="IPR018060">
    <property type="entry name" value="HTH_AraC"/>
</dbReference>
<dbReference type="InterPro" id="IPR014710">
    <property type="entry name" value="RmlC-like_jellyroll"/>
</dbReference>
<proteinExistence type="predicted"/>
<evidence type="ECO:0000259" key="5">
    <source>
        <dbReference type="PROSITE" id="PS01124"/>
    </source>
</evidence>
<sequence length="315" mass="34565">MNSRIPNYALYGHEAQPAWLDMVHIEQIHERSSMHDYRIDPHVHDGMIQVLYLTQGGGDVLIDGERHTLRAPALIVVPSRHVHGFDWLPEVDGPVVTAAQRPLESIAAVAAPALVAQIRKPLAIGLLDDVGDASRHAEALLPLFQALDRETRVHPSGVASAGMALLLAVFVQIARIQAVLHSGEDGEAGTRNRKAAQVERFRAMVDERYRERLSLDDYASPLGISAGQLSRLCREVLGMSALDVISARVVHEAERELVYSILSVKQIAALLGYADEAYFGRFFKKQTGCTPTEFRELAQAQLAPPRRAPVAASLD</sequence>
<evidence type="ECO:0000256" key="4">
    <source>
        <dbReference type="ARBA" id="ARBA00023163"/>
    </source>
</evidence>
<dbReference type="PANTHER" id="PTHR43280:SF32">
    <property type="entry name" value="TRANSCRIPTIONAL REGULATORY PROTEIN"/>
    <property type="match status" value="1"/>
</dbReference>
<dbReference type="SUPFAM" id="SSF46689">
    <property type="entry name" value="Homeodomain-like"/>
    <property type="match status" value="1"/>
</dbReference>
<dbReference type="SUPFAM" id="SSF51182">
    <property type="entry name" value="RmlC-like cupins"/>
    <property type="match status" value="1"/>
</dbReference>
<dbReference type="PANTHER" id="PTHR43280">
    <property type="entry name" value="ARAC-FAMILY TRANSCRIPTIONAL REGULATOR"/>
    <property type="match status" value="1"/>
</dbReference>
<keyword evidence="2" id="KW-0238">DNA-binding</keyword>
<dbReference type="PRINTS" id="PR00032">
    <property type="entry name" value="HTHARAC"/>
</dbReference>
<dbReference type="PROSITE" id="PS01124">
    <property type="entry name" value="HTH_ARAC_FAMILY_2"/>
    <property type="match status" value="1"/>
</dbReference>
<feature type="domain" description="HTH araC/xylS-type" evidence="5">
    <location>
        <begin position="199"/>
        <end position="297"/>
    </location>
</feature>
<dbReference type="InterPro" id="IPR003313">
    <property type="entry name" value="AraC-bd"/>
</dbReference>
<dbReference type="InterPro" id="IPR011051">
    <property type="entry name" value="RmlC_Cupin_sf"/>
</dbReference>
<accession>A0ABT9FYR8</accession>
<dbReference type="Gene3D" id="2.60.120.10">
    <property type="entry name" value="Jelly Rolls"/>
    <property type="match status" value="1"/>
</dbReference>
<keyword evidence="3" id="KW-0010">Activator</keyword>
<dbReference type="InterPro" id="IPR009057">
    <property type="entry name" value="Homeodomain-like_sf"/>
</dbReference>
<dbReference type="InterPro" id="IPR020449">
    <property type="entry name" value="Tscrpt_reg_AraC-type_HTH"/>
</dbReference>
<evidence type="ECO:0000256" key="3">
    <source>
        <dbReference type="ARBA" id="ARBA00023159"/>
    </source>
</evidence>